<feature type="region of interest" description="Disordered" evidence="1">
    <location>
        <begin position="1"/>
        <end position="38"/>
    </location>
</feature>
<reference evidence="2 3" key="1">
    <citation type="journal article" date="2019" name="Commun. Biol.">
        <title>The bagworm genome reveals a unique fibroin gene that provides high tensile strength.</title>
        <authorList>
            <person name="Kono N."/>
            <person name="Nakamura H."/>
            <person name="Ohtoshi R."/>
            <person name="Tomita M."/>
            <person name="Numata K."/>
            <person name="Arakawa K."/>
        </authorList>
    </citation>
    <scope>NUCLEOTIDE SEQUENCE [LARGE SCALE GENOMIC DNA]</scope>
</reference>
<organism evidence="2 3">
    <name type="scientific">Eumeta variegata</name>
    <name type="common">Bagworm moth</name>
    <name type="synonym">Eumeta japonica</name>
    <dbReference type="NCBI Taxonomy" id="151549"/>
    <lineage>
        <taxon>Eukaryota</taxon>
        <taxon>Metazoa</taxon>
        <taxon>Ecdysozoa</taxon>
        <taxon>Arthropoda</taxon>
        <taxon>Hexapoda</taxon>
        <taxon>Insecta</taxon>
        <taxon>Pterygota</taxon>
        <taxon>Neoptera</taxon>
        <taxon>Endopterygota</taxon>
        <taxon>Lepidoptera</taxon>
        <taxon>Glossata</taxon>
        <taxon>Ditrysia</taxon>
        <taxon>Tineoidea</taxon>
        <taxon>Psychidae</taxon>
        <taxon>Oiketicinae</taxon>
        <taxon>Eumeta</taxon>
    </lineage>
</organism>
<comment type="caution">
    <text evidence="2">The sequence shown here is derived from an EMBL/GenBank/DDBJ whole genome shotgun (WGS) entry which is preliminary data.</text>
</comment>
<dbReference type="AlphaFoldDB" id="A0A4C1US27"/>
<evidence type="ECO:0000313" key="3">
    <source>
        <dbReference type="Proteomes" id="UP000299102"/>
    </source>
</evidence>
<proteinExistence type="predicted"/>
<name>A0A4C1US27_EUMVA</name>
<evidence type="ECO:0000313" key="2">
    <source>
        <dbReference type="EMBL" id="GBP28624.1"/>
    </source>
</evidence>
<evidence type="ECO:0000256" key="1">
    <source>
        <dbReference type="SAM" id="MobiDB-lite"/>
    </source>
</evidence>
<keyword evidence="3" id="KW-1185">Reference proteome</keyword>
<sequence>MTPRRDRFFPAPIPRKGESRRGAGVARPAAARRHRPTGAPGCGKRSYLYILELITLSSLTHLNASSEIGSKSNLTQYRFDKRNPLRRSATCVRPATPSACGRDVHQAPSQQTNQVLRLLNRYRKGTINPLRDCRVDIARALPKRSPA</sequence>
<gene>
    <name evidence="2" type="ORF">EVAR_85823_1</name>
</gene>
<protein>
    <submittedName>
        <fullName evidence="2">Uncharacterized protein</fullName>
    </submittedName>
</protein>
<dbReference type="Proteomes" id="UP000299102">
    <property type="component" value="Unassembled WGS sequence"/>
</dbReference>
<accession>A0A4C1US27</accession>
<dbReference type="EMBL" id="BGZK01000209">
    <property type="protein sequence ID" value="GBP28624.1"/>
    <property type="molecule type" value="Genomic_DNA"/>
</dbReference>